<dbReference type="Gene3D" id="1.10.287.130">
    <property type="match status" value="1"/>
</dbReference>
<sequence>MRLPLPRTMTVLVTTGCVFVALPLLAALALADLALQRHARQADRLMQESMTLALLGSDLRDNLSQLERNARQYVALGDPALLELFASRLADIDATLDRLERQRQEPEDERLGVPLARLRQGLAEAASAWSRSIGSEAPLAEVVTRLHTLSYDIDPIVTEARRQADERIAQLRREAAEARRTMLWLALALVPMTALLAVCFSIAVSRPLRSMARGVAEMGHSRYQKPIAVEFPLELKKLAERLDWLRLRLAQLAADKDRFLRHVSHELKTPLASISEGAALMREGSLGELTPRQAEVAAILTESSEDLEKLIDNLLAYAEWRNDRVEASMEWFDAAPLLAEVIAAHRLPLARRGLQASVELSSPRLHGQRAQLRTALDNLLTNAIKHAPAGSTIDLAAGMRGGRCELQVRDRGRGVVEAEKEKIFEPFVRGGESEESGIPGTGVGLSIVRETAQAHSGIVEVADACPGARFSMVWPAPAV</sequence>
<dbReference type="InterPro" id="IPR050736">
    <property type="entry name" value="Sensor_HK_Regulatory"/>
</dbReference>
<dbReference type="Pfam" id="PF02518">
    <property type="entry name" value="HATPase_c"/>
    <property type="match status" value="1"/>
</dbReference>
<dbReference type="Gene3D" id="3.30.565.10">
    <property type="entry name" value="Histidine kinase-like ATPase, C-terminal domain"/>
    <property type="match status" value="1"/>
</dbReference>
<accession>A0A2S5TIT7</accession>
<organism evidence="12 13">
    <name type="scientific">Solimonas fluminis</name>
    <dbReference type="NCBI Taxonomy" id="2086571"/>
    <lineage>
        <taxon>Bacteria</taxon>
        <taxon>Pseudomonadati</taxon>
        <taxon>Pseudomonadota</taxon>
        <taxon>Gammaproteobacteria</taxon>
        <taxon>Nevskiales</taxon>
        <taxon>Nevskiaceae</taxon>
        <taxon>Solimonas</taxon>
    </lineage>
</organism>
<keyword evidence="9" id="KW-0472">Membrane</keyword>
<dbReference type="GO" id="GO:0000155">
    <property type="term" value="F:phosphorelay sensor kinase activity"/>
    <property type="evidence" value="ECO:0007669"/>
    <property type="project" value="InterPro"/>
</dbReference>
<evidence type="ECO:0000256" key="8">
    <source>
        <dbReference type="SAM" id="Coils"/>
    </source>
</evidence>
<dbReference type="PANTHER" id="PTHR43711:SF1">
    <property type="entry name" value="HISTIDINE KINASE 1"/>
    <property type="match status" value="1"/>
</dbReference>
<name>A0A2S5TIT7_9GAMM</name>
<reference evidence="12 13" key="1">
    <citation type="submission" date="2018-02" db="EMBL/GenBank/DDBJ databases">
        <title>Genome sequencing of Solimonas sp. HR-BB.</title>
        <authorList>
            <person name="Lee Y."/>
            <person name="Jeon C.O."/>
        </authorList>
    </citation>
    <scope>NUCLEOTIDE SEQUENCE [LARGE SCALE GENOMIC DNA]</scope>
    <source>
        <strain evidence="12 13">HR-BB</strain>
    </source>
</reference>
<keyword evidence="9" id="KW-1133">Transmembrane helix</keyword>
<gene>
    <name evidence="12" type="ORF">C3942_04310</name>
</gene>
<dbReference type="CDD" id="cd00075">
    <property type="entry name" value="HATPase"/>
    <property type="match status" value="1"/>
</dbReference>
<evidence type="ECO:0000313" key="13">
    <source>
        <dbReference type="Proteomes" id="UP000238220"/>
    </source>
</evidence>
<keyword evidence="8" id="KW-0175">Coiled coil</keyword>
<dbReference type="Gene3D" id="6.10.340.10">
    <property type="match status" value="1"/>
</dbReference>
<keyword evidence="4" id="KW-0597">Phosphoprotein</keyword>
<dbReference type="PROSITE" id="PS50885">
    <property type="entry name" value="HAMP"/>
    <property type="match status" value="1"/>
</dbReference>
<protein>
    <recommendedName>
        <fullName evidence="3">histidine kinase</fullName>
        <ecNumber evidence="3">2.7.13.3</ecNumber>
    </recommendedName>
</protein>
<dbReference type="SMART" id="SM00388">
    <property type="entry name" value="HisKA"/>
    <property type="match status" value="1"/>
</dbReference>
<evidence type="ECO:0000256" key="3">
    <source>
        <dbReference type="ARBA" id="ARBA00012438"/>
    </source>
</evidence>
<keyword evidence="13" id="KW-1185">Reference proteome</keyword>
<comment type="catalytic activity">
    <reaction evidence="1">
        <text>ATP + protein L-histidine = ADP + protein N-phospho-L-histidine.</text>
        <dbReference type="EC" id="2.7.13.3"/>
    </reaction>
</comment>
<evidence type="ECO:0000256" key="2">
    <source>
        <dbReference type="ARBA" id="ARBA00004370"/>
    </source>
</evidence>
<dbReference type="PANTHER" id="PTHR43711">
    <property type="entry name" value="TWO-COMPONENT HISTIDINE KINASE"/>
    <property type="match status" value="1"/>
</dbReference>
<evidence type="ECO:0000256" key="4">
    <source>
        <dbReference type="ARBA" id="ARBA00022553"/>
    </source>
</evidence>
<keyword evidence="9" id="KW-0812">Transmembrane</keyword>
<dbReference type="InterPro" id="IPR036890">
    <property type="entry name" value="HATPase_C_sf"/>
</dbReference>
<dbReference type="InterPro" id="IPR004358">
    <property type="entry name" value="Sig_transdc_His_kin-like_C"/>
</dbReference>
<comment type="caution">
    <text evidence="12">The sequence shown here is derived from an EMBL/GenBank/DDBJ whole genome shotgun (WGS) entry which is preliminary data.</text>
</comment>
<keyword evidence="5" id="KW-0808">Transferase</keyword>
<evidence type="ECO:0000259" key="10">
    <source>
        <dbReference type="PROSITE" id="PS50109"/>
    </source>
</evidence>
<dbReference type="RefSeq" id="WP_104229133.1">
    <property type="nucleotide sequence ID" value="NZ_PSNW01000002.1"/>
</dbReference>
<dbReference type="EC" id="2.7.13.3" evidence="3"/>
<dbReference type="SUPFAM" id="SSF47384">
    <property type="entry name" value="Homodimeric domain of signal transducing histidine kinase"/>
    <property type="match status" value="1"/>
</dbReference>
<feature type="transmembrane region" description="Helical" evidence="9">
    <location>
        <begin position="182"/>
        <end position="204"/>
    </location>
</feature>
<dbReference type="Proteomes" id="UP000238220">
    <property type="component" value="Unassembled WGS sequence"/>
</dbReference>
<evidence type="ECO:0000313" key="12">
    <source>
        <dbReference type="EMBL" id="PPE74906.1"/>
    </source>
</evidence>
<dbReference type="InterPro" id="IPR003660">
    <property type="entry name" value="HAMP_dom"/>
</dbReference>
<evidence type="ECO:0000256" key="7">
    <source>
        <dbReference type="ARBA" id="ARBA00023012"/>
    </source>
</evidence>
<evidence type="ECO:0000256" key="1">
    <source>
        <dbReference type="ARBA" id="ARBA00000085"/>
    </source>
</evidence>
<feature type="domain" description="Histidine kinase" evidence="10">
    <location>
        <begin position="262"/>
        <end position="478"/>
    </location>
</feature>
<evidence type="ECO:0000256" key="5">
    <source>
        <dbReference type="ARBA" id="ARBA00022679"/>
    </source>
</evidence>
<dbReference type="PROSITE" id="PS50109">
    <property type="entry name" value="HIS_KIN"/>
    <property type="match status" value="1"/>
</dbReference>
<dbReference type="SMART" id="SM00387">
    <property type="entry name" value="HATPase_c"/>
    <property type="match status" value="1"/>
</dbReference>
<dbReference type="PRINTS" id="PR00344">
    <property type="entry name" value="BCTRLSENSOR"/>
</dbReference>
<comment type="subcellular location">
    <subcellularLocation>
        <location evidence="2">Membrane</location>
    </subcellularLocation>
</comment>
<keyword evidence="7" id="KW-0902">Two-component regulatory system</keyword>
<dbReference type="EMBL" id="PSNW01000002">
    <property type="protein sequence ID" value="PPE74906.1"/>
    <property type="molecule type" value="Genomic_DNA"/>
</dbReference>
<dbReference type="InterPro" id="IPR036097">
    <property type="entry name" value="HisK_dim/P_sf"/>
</dbReference>
<dbReference type="GO" id="GO:0016020">
    <property type="term" value="C:membrane"/>
    <property type="evidence" value="ECO:0007669"/>
    <property type="project" value="UniProtKB-SubCell"/>
</dbReference>
<feature type="domain" description="HAMP" evidence="11">
    <location>
        <begin position="202"/>
        <end position="254"/>
    </location>
</feature>
<evidence type="ECO:0000259" key="11">
    <source>
        <dbReference type="PROSITE" id="PS50885"/>
    </source>
</evidence>
<dbReference type="SUPFAM" id="SSF55874">
    <property type="entry name" value="ATPase domain of HSP90 chaperone/DNA topoisomerase II/histidine kinase"/>
    <property type="match status" value="1"/>
</dbReference>
<dbReference type="InterPro" id="IPR003594">
    <property type="entry name" value="HATPase_dom"/>
</dbReference>
<feature type="coiled-coil region" evidence="8">
    <location>
        <begin position="82"/>
        <end position="109"/>
    </location>
</feature>
<dbReference type="AlphaFoldDB" id="A0A2S5TIT7"/>
<dbReference type="InterPro" id="IPR003661">
    <property type="entry name" value="HisK_dim/P_dom"/>
</dbReference>
<keyword evidence="6" id="KW-0418">Kinase</keyword>
<dbReference type="OrthoDB" id="9804645at2"/>
<proteinExistence type="predicted"/>
<dbReference type="CDD" id="cd00082">
    <property type="entry name" value="HisKA"/>
    <property type="match status" value="1"/>
</dbReference>
<evidence type="ECO:0000256" key="6">
    <source>
        <dbReference type="ARBA" id="ARBA00022777"/>
    </source>
</evidence>
<dbReference type="Pfam" id="PF00512">
    <property type="entry name" value="HisKA"/>
    <property type="match status" value="1"/>
</dbReference>
<dbReference type="InterPro" id="IPR005467">
    <property type="entry name" value="His_kinase_dom"/>
</dbReference>
<evidence type="ECO:0000256" key="9">
    <source>
        <dbReference type="SAM" id="Phobius"/>
    </source>
</evidence>